<evidence type="ECO:0000259" key="3">
    <source>
        <dbReference type="Pfam" id="PF08028"/>
    </source>
</evidence>
<dbReference type="PANTHER" id="PTHR43884:SF12">
    <property type="entry name" value="ISOVALERYL-COA DEHYDROGENASE, MITOCHONDRIAL-RELATED"/>
    <property type="match status" value="1"/>
</dbReference>
<dbReference type="PIRSF" id="PIRSF016578">
    <property type="entry name" value="HsaA"/>
    <property type="match status" value="1"/>
</dbReference>
<dbReference type="InterPro" id="IPR009100">
    <property type="entry name" value="AcylCoA_DH/oxidase_NM_dom_sf"/>
</dbReference>
<dbReference type="InterPro" id="IPR036250">
    <property type="entry name" value="AcylCo_DH-like_C"/>
</dbReference>
<reference evidence="4" key="1">
    <citation type="submission" date="2022-03" db="EMBL/GenBank/DDBJ databases">
        <title>Streptomyces 7R015 and 7R016 isolated from Barleria lupulina in Thailand.</title>
        <authorList>
            <person name="Kanchanasin P."/>
            <person name="Phongsopitanun W."/>
            <person name="Tanasupawat S."/>
        </authorList>
    </citation>
    <scope>NUCLEOTIDE SEQUENCE</scope>
    <source>
        <strain evidence="4">7R015</strain>
    </source>
</reference>
<dbReference type="Gene3D" id="1.20.140.10">
    <property type="entry name" value="Butyryl-CoA Dehydrogenase, subunit A, domain 3"/>
    <property type="match status" value="1"/>
</dbReference>
<dbReference type="RefSeq" id="WP_242779414.1">
    <property type="nucleotide sequence ID" value="NZ_JALDAY010000027.1"/>
</dbReference>
<evidence type="ECO:0000313" key="5">
    <source>
        <dbReference type="Proteomes" id="UP001165269"/>
    </source>
</evidence>
<dbReference type="Gene3D" id="2.40.110.10">
    <property type="entry name" value="Butyryl-CoA Dehydrogenase, subunit A, domain 2"/>
    <property type="match status" value="1"/>
</dbReference>
<keyword evidence="5" id="KW-1185">Reference proteome</keyword>
<dbReference type="Proteomes" id="UP001165269">
    <property type="component" value="Unassembled WGS sequence"/>
</dbReference>
<evidence type="ECO:0000256" key="1">
    <source>
        <dbReference type="ARBA" id="ARBA00023002"/>
    </source>
</evidence>
<feature type="domain" description="Acyl-CoA dehydrogenase C-terminal" evidence="3">
    <location>
        <begin position="226"/>
        <end position="340"/>
    </location>
</feature>
<dbReference type="InterPro" id="IPR013107">
    <property type="entry name" value="Acyl-CoA_DH_C"/>
</dbReference>
<name>A0ABS9YPY7_9ACTN</name>
<evidence type="ECO:0000313" key="4">
    <source>
        <dbReference type="EMBL" id="MCI3279342.1"/>
    </source>
</evidence>
<dbReference type="SUPFAM" id="SSF56645">
    <property type="entry name" value="Acyl-CoA dehydrogenase NM domain-like"/>
    <property type="match status" value="1"/>
</dbReference>
<dbReference type="EMBL" id="JALDAY010000027">
    <property type="protein sequence ID" value="MCI3279342.1"/>
    <property type="molecule type" value="Genomic_DNA"/>
</dbReference>
<dbReference type="PANTHER" id="PTHR43884">
    <property type="entry name" value="ACYL-COA DEHYDROGENASE"/>
    <property type="match status" value="1"/>
</dbReference>
<sequence>MPDLTGLLSAAETAAEVAARHAATADTDRRLSDEVVETLITAGFARRFVPEHLGGAPVGFTELMESVATVAEGCASAGWVASLMAQGARISGYLPAAGQAEVWAKGPDTLVVVGFVSRGGVRAVDGGWVLTGDWPYVSGIEFSDWALLLADDGNGARFFAVPRPDYGITESWFTTGMRATGSHSLTLDEVFVPDHRSFPRDEMFLGRPAVSREPFHTAPLFAVNGLTFGSPVLGAARGALKLAAAALPARDSARTGFARAAGEVEAATLLLTRVAENADLGLHDDDRLRRASLDSALAVDLLAGAVERVFAEAGTRGQRETQPLNRVWRDVRVAAGHGALRFEPAALRFTEPLLAS</sequence>
<feature type="domain" description="Acyl-CoA dehydrogenase/oxidase N-terminal" evidence="2">
    <location>
        <begin position="10"/>
        <end position="83"/>
    </location>
</feature>
<organism evidence="4 5">
    <name type="scientific">Streptomyces cylindrosporus</name>
    <dbReference type="NCBI Taxonomy" id="2927583"/>
    <lineage>
        <taxon>Bacteria</taxon>
        <taxon>Bacillati</taxon>
        <taxon>Actinomycetota</taxon>
        <taxon>Actinomycetes</taxon>
        <taxon>Kitasatosporales</taxon>
        <taxon>Streptomycetaceae</taxon>
        <taxon>Streptomyces</taxon>
    </lineage>
</organism>
<dbReference type="InterPro" id="IPR013786">
    <property type="entry name" value="AcylCoA_DH/ox_N"/>
</dbReference>
<dbReference type="InterPro" id="IPR046373">
    <property type="entry name" value="Acyl-CoA_Oxase/DH_mid-dom_sf"/>
</dbReference>
<dbReference type="InterPro" id="IPR037069">
    <property type="entry name" value="AcylCoA_DH/ox_N_sf"/>
</dbReference>
<dbReference type="Pfam" id="PF08028">
    <property type="entry name" value="Acyl-CoA_dh_2"/>
    <property type="match status" value="1"/>
</dbReference>
<proteinExistence type="predicted"/>
<gene>
    <name evidence="4" type="ORF">MQP27_50575</name>
</gene>
<accession>A0ABS9YPY7</accession>
<dbReference type="SUPFAM" id="SSF47203">
    <property type="entry name" value="Acyl-CoA dehydrogenase C-terminal domain-like"/>
    <property type="match status" value="1"/>
</dbReference>
<evidence type="ECO:0000259" key="2">
    <source>
        <dbReference type="Pfam" id="PF02771"/>
    </source>
</evidence>
<comment type="caution">
    <text evidence="4">The sequence shown here is derived from an EMBL/GenBank/DDBJ whole genome shotgun (WGS) entry which is preliminary data.</text>
</comment>
<keyword evidence="1" id="KW-0560">Oxidoreductase</keyword>
<dbReference type="Pfam" id="PF02771">
    <property type="entry name" value="Acyl-CoA_dh_N"/>
    <property type="match status" value="1"/>
</dbReference>
<protein>
    <submittedName>
        <fullName evidence="4">Uncharacterized protein</fullName>
    </submittedName>
</protein>
<dbReference type="Gene3D" id="1.10.540.10">
    <property type="entry name" value="Acyl-CoA dehydrogenase/oxidase, N-terminal domain"/>
    <property type="match status" value="1"/>
</dbReference>